<feature type="region of interest" description="Disordered" evidence="1">
    <location>
        <begin position="353"/>
        <end position="374"/>
    </location>
</feature>
<dbReference type="Pfam" id="PF00665">
    <property type="entry name" value="rve"/>
    <property type="match status" value="1"/>
</dbReference>
<dbReference type="Proteomes" id="UP001054821">
    <property type="component" value="Chromosome 1"/>
</dbReference>
<dbReference type="SUPFAM" id="SSF53098">
    <property type="entry name" value="Ribonuclease H-like"/>
    <property type="match status" value="1"/>
</dbReference>
<dbReference type="InterPro" id="IPR012337">
    <property type="entry name" value="RNaseH-like_sf"/>
</dbReference>
<dbReference type="GO" id="GO:0015074">
    <property type="term" value="P:DNA integration"/>
    <property type="evidence" value="ECO:0007669"/>
    <property type="project" value="InterPro"/>
</dbReference>
<dbReference type="GO" id="GO:0003676">
    <property type="term" value="F:nucleic acid binding"/>
    <property type="evidence" value="ECO:0007669"/>
    <property type="project" value="InterPro"/>
</dbReference>
<sequence>MKDELFGLRMEEGGDIEDHACKFQNCITNLQKVKETYKDDDMAIILLRYVPRLRKNLISLGTLDEVGYRYKSRKGRLRVAKGSLVVMWGSLQPNKLYKLIETTIVGGAAVSVNQDIKDKTELWHQKLGHISQKRLQELHKQGLLEGVSSCKLDFCDYFVLGTQRKVAFTSSNADNRSKKQLSYIHLDVWGPAPTKSNGARYFVTFMDDFSRKVWVYFMKQKYEVFAQFKKWKTETENQTGRKIKYMRSDNGDEYTNNEFTDYCKSPSTVLDFNSAEEVWYEKLVDDSKHKEFKLWDINNRKKVVSRDDVFDETTMPLNKVESRREKKDDAKIEATKIPLTNLDEEKAQVEQIKQDAESDGFEEEEHQHRSPVRNQVEPETGQFEGTLIRQTSQRVRTLTNNPPAFQRCIALDKPNRNKQKPDRFGFNQDEVNYALNISQRDPTTY</sequence>
<comment type="caution">
    <text evidence="3">The sequence shown here is derived from an EMBL/GenBank/DDBJ whole genome shotgun (WGS) entry which is preliminary data.</text>
</comment>
<protein>
    <recommendedName>
        <fullName evidence="2">Integrase catalytic domain-containing protein</fullName>
    </recommendedName>
</protein>
<name>A0AAD4WQ42_PRUDU</name>
<evidence type="ECO:0000313" key="4">
    <source>
        <dbReference type="Proteomes" id="UP001054821"/>
    </source>
</evidence>
<dbReference type="Gene3D" id="3.30.420.10">
    <property type="entry name" value="Ribonuclease H-like superfamily/Ribonuclease H"/>
    <property type="match status" value="1"/>
</dbReference>
<accession>A0AAD4WQ42</accession>
<evidence type="ECO:0000259" key="2">
    <source>
        <dbReference type="PROSITE" id="PS50994"/>
    </source>
</evidence>
<evidence type="ECO:0000313" key="3">
    <source>
        <dbReference type="EMBL" id="KAI5347535.1"/>
    </source>
</evidence>
<reference evidence="3 4" key="1">
    <citation type="journal article" date="2022" name="G3 (Bethesda)">
        <title>Whole-genome sequence and methylome profiling of the almond [Prunus dulcis (Mill.) D.A. Webb] cultivar 'Nonpareil'.</title>
        <authorList>
            <person name="D'Amico-Willman K.M."/>
            <person name="Ouma W.Z."/>
            <person name="Meulia T."/>
            <person name="Sideli G.M."/>
            <person name="Gradziel T.M."/>
            <person name="Fresnedo-Ramirez J."/>
        </authorList>
    </citation>
    <scope>NUCLEOTIDE SEQUENCE [LARGE SCALE GENOMIC DNA]</scope>
    <source>
        <strain evidence="3">Clone GOH B32 T37-40</strain>
    </source>
</reference>
<dbReference type="InterPro" id="IPR039537">
    <property type="entry name" value="Retrotran_Ty1/copia-like"/>
</dbReference>
<evidence type="ECO:0000256" key="1">
    <source>
        <dbReference type="SAM" id="MobiDB-lite"/>
    </source>
</evidence>
<keyword evidence="4" id="KW-1185">Reference proteome</keyword>
<dbReference type="InterPro" id="IPR001584">
    <property type="entry name" value="Integrase_cat-core"/>
</dbReference>
<dbReference type="EMBL" id="JAJFAZ020000001">
    <property type="protein sequence ID" value="KAI5347535.1"/>
    <property type="molecule type" value="Genomic_DNA"/>
</dbReference>
<dbReference type="InterPro" id="IPR025724">
    <property type="entry name" value="GAG-pre-integrase_dom"/>
</dbReference>
<dbReference type="PROSITE" id="PS50994">
    <property type="entry name" value="INTEGRASE"/>
    <property type="match status" value="1"/>
</dbReference>
<feature type="domain" description="Integrase catalytic" evidence="2">
    <location>
        <begin position="176"/>
        <end position="265"/>
    </location>
</feature>
<dbReference type="Pfam" id="PF13976">
    <property type="entry name" value="gag_pre-integrs"/>
    <property type="match status" value="1"/>
</dbReference>
<dbReference type="PANTHER" id="PTHR42648">
    <property type="entry name" value="TRANSPOSASE, PUTATIVE-RELATED"/>
    <property type="match status" value="1"/>
</dbReference>
<proteinExistence type="predicted"/>
<organism evidence="3 4">
    <name type="scientific">Prunus dulcis</name>
    <name type="common">Almond</name>
    <name type="synonym">Amygdalus dulcis</name>
    <dbReference type="NCBI Taxonomy" id="3755"/>
    <lineage>
        <taxon>Eukaryota</taxon>
        <taxon>Viridiplantae</taxon>
        <taxon>Streptophyta</taxon>
        <taxon>Embryophyta</taxon>
        <taxon>Tracheophyta</taxon>
        <taxon>Spermatophyta</taxon>
        <taxon>Magnoliopsida</taxon>
        <taxon>eudicotyledons</taxon>
        <taxon>Gunneridae</taxon>
        <taxon>Pentapetalae</taxon>
        <taxon>rosids</taxon>
        <taxon>fabids</taxon>
        <taxon>Rosales</taxon>
        <taxon>Rosaceae</taxon>
        <taxon>Amygdaloideae</taxon>
        <taxon>Amygdaleae</taxon>
        <taxon>Prunus</taxon>
    </lineage>
</organism>
<dbReference type="InterPro" id="IPR036397">
    <property type="entry name" value="RNaseH_sf"/>
</dbReference>
<dbReference type="Pfam" id="PF14223">
    <property type="entry name" value="Retrotran_gag_2"/>
    <property type="match status" value="1"/>
</dbReference>
<dbReference type="PANTHER" id="PTHR42648:SF28">
    <property type="entry name" value="TRANSPOSON-ENCODED PROTEIN WITH RIBONUCLEASE H-LIKE AND RETROVIRUS ZINC FINGER-LIKE DOMAINS"/>
    <property type="match status" value="1"/>
</dbReference>
<dbReference type="AlphaFoldDB" id="A0AAD4WQ42"/>
<gene>
    <name evidence="3" type="ORF">L3X38_000422</name>
</gene>